<dbReference type="PANTHER" id="PTHR43124:SF3">
    <property type="entry name" value="CHLORAMPHENICOL EFFLUX PUMP RV0191"/>
    <property type="match status" value="1"/>
</dbReference>
<dbReference type="OrthoDB" id="9800416at2"/>
<evidence type="ECO:0000256" key="5">
    <source>
        <dbReference type="ARBA" id="ARBA00022692"/>
    </source>
</evidence>
<organism evidence="10 11">
    <name type="scientific">Humitalea rosea</name>
    <dbReference type="NCBI Taxonomy" id="990373"/>
    <lineage>
        <taxon>Bacteria</taxon>
        <taxon>Pseudomonadati</taxon>
        <taxon>Pseudomonadota</taxon>
        <taxon>Alphaproteobacteria</taxon>
        <taxon>Acetobacterales</taxon>
        <taxon>Roseomonadaceae</taxon>
        <taxon>Humitalea</taxon>
    </lineage>
</organism>
<dbReference type="CDD" id="cd17320">
    <property type="entry name" value="MFS_MdfA_MDR_like"/>
    <property type="match status" value="1"/>
</dbReference>
<dbReference type="EMBL" id="QKYU01000012">
    <property type="protein sequence ID" value="PZW45023.1"/>
    <property type="molecule type" value="Genomic_DNA"/>
</dbReference>
<feature type="transmembrane region" description="Helical" evidence="8">
    <location>
        <begin position="301"/>
        <end position="318"/>
    </location>
</feature>
<evidence type="ECO:0000313" key="11">
    <source>
        <dbReference type="Proteomes" id="UP000249688"/>
    </source>
</evidence>
<keyword evidence="11" id="KW-1185">Reference proteome</keyword>
<dbReference type="RefSeq" id="WP_111398448.1">
    <property type="nucleotide sequence ID" value="NZ_QKYU01000012.1"/>
</dbReference>
<comment type="caution">
    <text evidence="10">The sequence shown here is derived from an EMBL/GenBank/DDBJ whole genome shotgun (WGS) entry which is preliminary data.</text>
</comment>
<dbReference type="Pfam" id="PF07690">
    <property type="entry name" value="MFS_1"/>
    <property type="match status" value="1"/>
</dbReference>
<keyword evidence="7 8" id="KW-0472">Membrane</keyword>
<feature type="transmembrane region" description="Helical" evidence="8">
    <location>
        <begin position="7"/>
        <end position="28"/>
    </location>
</feature>
<dbReference type="InterPro" id="IPR004812">
    <property type="entry name" value="Efflux_drug-R_Bcr/CmlA"/>
</dbReference>
<evidence type="ECO:0000256" key="3">
    <source>
        <dbReference type="ARBA" id="ARBA00022448"/>
    </source>
</evidence>
<dbReference type="PANTHER" id="PTHR43124">
    <property type="entry name" value="PURINE EFFLUX PUMP PBUE"/>
    <property type="match status" value="1"/>
</dbReference>
<keyword evidence="5 8" id="KW-0812">Transmembrane</keyword>
<dbReference type="SUPFAM" id="SSF103473">
    <property type="entry name" value="MFS general substrate transporter"/>
    <property type="match status" value="1"/>
</dbReference>
<feature type="transmembrane region" description="Helical" evidence="8">
    <location>
        <begin position="40"/>
        <end position="60"/>
    </location>
</feature>
<name>A0A2W7IEV4_9PROT</name>
<dbReference type="InterPro" id="IPR020846">
    <property type="entry name" value="MFS_dom"/>
</dbReference>
<sequence length="390" mass="39728">MKPTPATWLLVAMTAIGPFTMQVLVPSLPRLGEQFGASNAAVQLTLTLYLAGVALGQMFYGTASDRFGRRPVLLVGLAIYLVATLAAASAQSIGGLAVARVMQAMGGCAGMVLGRAMIRDVYPRDRAASVLAYVLMAMSAAPMLAPLLGAWMDATLGWRAGMLICFGYGALVAAATWFRLPETLASPTPMAGIAGVLRAYGGLLAVPEFRWLGAVNCCTSGVFFAFMGGAPFVVVQGMGRSPQDYAYAFVGVSVAFMAGSFAAGRLSMRLGSMRMISVALAITTIGAVAGLALVLLVPGSLWLFFAPMAVVGFGNGMGQPNTIAAAVSVRPTFAGTASGLIGALQMGFGAAMTALVGVIEGGAGIGTMAVMAACGVGGNLALRGVRRVTV</sequence>
<feature type="transmembrane region" description="Helical" evidence="8">
    <location>
        <begin position="365"/>
        <end position="382"/>
    </location>
</feature>
<dbReference type="GO" id="GO:0005886">
    <property type="term" value="C:plasma membrane"/>
    <property type="evidence" value="ECO:0007669"/>
    <property type="project" value="UniProtKB-SubCell"/>
</dbReference>
<evidence type="ECO:0000256" key="2">
    <source>
        <dbReference type="ARBA" id="ARBA00006236"/>
    </source>
</evidence>
<accession>A0A2W7IEV4</accession>
<evidence type="ECO:0000256" key="4">
    <source>
        <dbReference type="ARBA" id="ARBA00022475"/>
    </source>
</evidence>
<keyword evidence="6 8" id="KW-1133">Transmembrane helix</keyword>
<reference evidence="10 11" key="1">
    <citation type="submission" date="2018-06" db="EMBL/GenBank/DDBJ databases">
        <title>Genomic Encyclopedia of Archaeal and Bacterial Type Strains, Phase II (KMG-II): from individual species to whole genera.</title>
        <authorList>
            <person name="Goeker M."/>
        </authorList>
    </citation>
    <scope>NUCLEOTIDE SEQUENCE [LARGE SCALE GENOMIC DNA]</scope>
    <source>
        <strain evidence="10 11">DSM 24525</strain>
    </source>
</reference>
<proteinExistence type="inferred from homology"/>
<comment type="subcellular location">
    <subcellularLocation>
        <location evidence="8">Cell inner membrane</location>
        <topology evidence="8">Multi-pass membrane protein</topology>
    </subcellularLocation>
    <subcellularLocation>
        <location evidence="1">Cell membrane</location>
        <topology evidence="1">Multi-pass membrane protein</topology>
    </subcellularLocation>
</comment>
<feature type="transmembrane region" description="Helical" evidence="8">
    <location>
        <begin position="339"/>
        <end position="359"/>
    </location>
</feature>
<dbReference type="AlphaFoldDB" id="A0A2W7IEV4"/>
<keyword evidence="3 8" id="KW-0813">Transport</keyword>
<comment type="caution">
    <text evidence="8">Lacks conserved residue(s) required for the propagation of feature annotation.</text>
</comment>
<dbReference type="PROSITE" id="PS50850">
    <property type="entry name" value="MFS"/>
    <property type="match status" value="1"/>
</dbReference>
<feature type="transmembrane region" description="Helical" evidence="8">
    <location>
        <begin position="245"/>
        <end position="263"/>
    </location>
</feature>
<feature type="transmembrane region" description="Helical" evidence="8">
    <location>
        <begin position="130"/>
        <end position="152"/>
    </location>
</feature>
<dbReference type="GO" id="GO:1990961">
    <property type="term" value="P:xenobiotic detoxification by transmembrane export across the plasma membrane"/>
    <property type="evidence" value="ECO:0007669"/>
    <property type="project" value="InterPro"/>
</dbReference>
<evidence type="ECO:0000256" key="6">
    <source>
        <dbReference type="ARBA" id="ARBA00022989"/>
    </source>
</evidence>
<comment type="similarity">
    <text evidence="2 8">Belongs to the major facilitator superfamily. Bcr/CmlA family.</text>
</comment>
<keyword evidence="8" id="KW-0997">Cell inner membrane</keyword>
<gene>
    <name evidence="10" type="ORF">C8P66_11238</name>
</gene>
<dbReference type="NCBIfam" id="TIGR00710">
    <property type="entry name" value="efflux_Bcr_CflA"/>
    <property type="match status" value="1"/>
</dbReference>
<evidence type="ECO:0000259" key="9">
    <source>
        <dbReference type="PROSITE" id="PS50850"/>
    </source>
</evidence>
<feature type="domain" description="Major facilitator superfamily (MFS) profile" evidence="9">
    <location>
        <begin position="6"/>
        <end position="390"/>
    </location>
</feature>
<evidence type="ECO:0000256" key="1">
    <source>
        <dbReference type="ARBA" id="ARBA00004651"/>
    </source>
</evidence>
<evidence type="ECO:0000256" key="8">
    <source>
        <dbReference type="RuleBase" id="RU365088"/>
    </source>
</evidence>
<dbReference type="Gene3D" id="1.20.1720.10">
    <property type="entry name" value="Multidrug resistance protein D"/>
    <property type="match status" value="1"/>
</dbReference>
<feature type="transmembrane region" description="Helical" evidence="8">
    <location>
        <begin position="211"/>
        <end position="233"/>
    </location>
</feature>
<evidence type="ECO:0000256" key="7">
    <source>
        <dbReference type="ARBA" id="ARBA00023136"/>
    </source>
</evidence>
<feature type="transmembrane region" description="Helical" evidence="8">
    <location>
        <begin position="158"/>
        <end position="180"/>
    </location>
</feature>
<feature type="transmembrane region" description="Helical" evidence="8">
    <location>
        <begin position="72"/>
        <end position="91"/>
    </location>
</feature>
<keyword evidence="4" id="KW-1003">Cell membrane</keyword>
<protein>
    <recommendedName>
        <fullName evidence="8">Bcr/CflA family efflux transporter</fullName>
    </recommendedName>
</protein>
<dbReference type="Proteomes" id="UP000249688">
    <property type="component" value="Unassembled WGS sequence"/>
</dbReference>
<dbReference type="InterPro" id="IPR036259">
    <property type="entry name" value="MFS_trans_sf"/>
</dbReference>
<feature type="transmembrane region" description="Helical" evidence="8">
    <location>
        <begin position="275"/>
        <end position="295"/>
    </location>
</feature>
<dbReference type="GO" id="GO:0042910">
    <property type="term" value="F:xenobiotic transmembrane transporter activity"/>
    <property type="evidence" value="ECO:0007669"/>
    <property type="project" value="InterPro"/>
</dbReference>
<dbReference type="InterPro" id="IPR050189">
    <property type="entry name" value="MFS_Efflux_Transporters"/>
</dbReference>
<dbReference type="InterPro" id="IPR011701">
    <property type="entry name" value="MFS"/>
</dbReference>
<evidence type="ECO:0000313" key="10">
    <source>
        <dbReference type="EMBL" id="PZW45023.1"/>
    </source>
</evidence>